<organism evidence="2">
    <name type="scientific">Anguilla anguilla</name>
    <name type="common">European freshwater eel</name>
    <name type="synonym">Muraena anguilla</name>
    <dbReference type="NCBI Taxonomy" id="7936"/>
    <lineage>
        <taxon>Eukaryota</taxon>
        <taxon>Metazoa</taxon>
        <taxon>Chordata</taxon>
        <taxon>Craniata</taxon>
        <taxon>Vertebrata</taxon>
        <taxon>Euteleostomi</taxon>
        <taxon>Actinopterygii</taxon>
        <taxon>Neopterygii</taxon>
        <taxon>Teleostei</taxon>
        <taxon>Anguilliformes</taxon>
        <taxon>Anguillidae</taxon>
        <taxon>Anguilla</taxon>
    </lineage>
</organism>
<reference evidence="2" key="2">
    <citation type="journal article" date="2015" name="Fish Shellfish Immunol.">
        <title>Early steps in the European eel (Anguilla anguilla)-Vibrio vulnificus interaction in the gills: Role of the RtxA13 toxin.</title>
        <authorList>
            <person name="Callol A."/>
            <person name="Pajuelo D."/>
            <person name="Ebbesson L."/>
            <person name="Teles M."/>
            <person name="MacKenzie S."/>
            <person name="Amaro C."/>
        </authorList>
    </citation>
    <scope>NUCLEOTIDE SEQUENCE</scope>
</reference>
<evidence type="ECO:0000256" key="1">
    <source>
        <dbReference type="SAM" id="MobiDB-lite"/>
    </source>
</evidence>
<dbReference type="EMBL" id="GBXM01021755">
    <property type="protein sequence ID" value="JAH86822.1"/>
    <property type="molecule type" value="Transcribed_RNA"/>
</dbReference>
<feature type="region of interest" description="Disordered" evidence="1">
    <location>
        <begin position="1"/>
        <end position="41"/>
    </location>
</feature>
<dbReference type="AlphaFoldDB" id="A0A0E9W903"/>
<proteinExistence type="predicted"/>
<accession>A0A0E9W903</accession>
<evidence type="ECO:0000313" key="2">
    <source>
        <dbReference type="EMBL" id="JAH86822.1"/>
    </source>
</evidence>
<protein>
    <submittedName>
        <fullName evidence="2">Uncharacterized protein</fullName>
    </submittedName>
</protein>
<feature type="compositionally biased region" description="Polar residues" evidence="1">
    <location>
        <begin position="13"/>
        <end position="41"/>
    </location>
</feature>
<sequence length="52" mass="5951">MQNKAQLRRPEQTKQVSHNQLSSAQRTTVSTLGLTSFPSDSMSARYRCCTYR</sequence>
<reference evidence="2" key="1">
    <citation type="submission" date="2014-11" db="EMBL/GenBank/DDBJ databases">
        <authorList>
            <person name="Amaro Gonzalez C."/>
        </authorList>
    </citation>
    <scope>NUCLEOTIDE SEQUENCE</scope>
</reference>
<name>A0A0E9W903_ANGAN</name>